<evidence type="ECO:0000313" key="3">
    <source>
        <dbReference type="EMBL" id="MBI6882512.1"/>
    </source>
</evidence>
<evidence type="ECO:0000256" key="1">
    <source>
        <dbReference type="SAM" id="SignalP"/>
    </source>
</evidence>
<organism evidence="3 4">
    <name type="scientific">Pseudomonas putida</name>
    <name type="common">Arthrobacter siderocapsulatus</name>
    <dbReference type="NCBI Taxonomy" id="303"/>
    <lineage>
        <taxon>Bacteria</taxon>
        <taxon>Pseudomonadati</taxon>
        <taxon>Pseudomonadota</taxon>
        <taxon>Gammaproteobacteria</taxon>
        <taxon>Pseudomonadales</taxon>
        <taxon>Pseudomonadaceae</taxon>
        <taxon>Pseudomonas</taxon>
    </lineage>
</organism>
<sequence>MKEIHRQSSFFKHWSLIAAGLALVMAHGSAYSSTIAQDSCETSDVYAIRSCMAAKANASEDSLRVAENRALLRIKQWDEAPSISIQVERRLQATGRTFRIYRDAQCGLVGSLGGAASYGMLEVNQLTCIYDMNLDRIKTLENTLGSLSTRQSDY</sequence>
<evidence type="ECO:0000313" key="4">
    <source>
        <dbReference type="Proteomes" id="UP000637061"/>
    </source>
</evidence>
<dbReference type="Gene3D" id="1.20.1270.180">
    <property type="match status" value="1"/>
</dbReference>
<feature type="domain" description="Lysozyme inhibitor LprI-like N-terminal" evidence="2">
    <location>
        <begin position="44"/>
        <end position="140"/>
    </location>
</feature>
<dbReference type="EMBL" id="JAEHTE010000001">
    <property type="protein sequence ID" value="MBI6882512.1"/>
    <property type="molecule type" value="Genomic_DNA"/>
</dbReference>
<comment type="caution">
    <text evidence="3">The sequence shown here is derived from an EMBL/GenBank/DDBJ whole genome shotgun (WGS) entry which is preliminary data.</text>
</comment>
<dbReference type="RefSeq" id="WP_198746129.1">
    <property type="nucleotide sequence ID" value="NZ_JAEHTE010000001.1"/>
</dbReference>
<feature type="signal peptide" evidence="1">
    <location>
        <begin position="1"/>
        <end position="30"/>
    </location>
</feature>
<name>A0A8I1EBW5_PSEPU</name>
<dbReference type="Pfam" id="PF07007">
    <property type="entry name" value="LprI"/>
    <property type="match status" value="1"/>
</dbReference>
<dbReference type="AlphaFoldDB" id="A0A8I1EBW5"/>
<evidence type="ECO:0000259" key="2">
    <source>
        <dbReference type="Pfam" id="PF07007"/>
    </source>
</evidence>
<accession>A0A8I1EBW5</accession>
<dbReference type="InterPro" id="IPR009739">
    <property type="entry name" value="LprI-like_N"/>
</dbReference>
<proteinExistence type="predicted"/>
<protein>
    <submittedName>
        <fullName evidence="3">DUF1311 domain-containing protein</fullName>
    </submittedName>
</protein>
<dbReference type="Proteomes" id="UP000637061">
    <property type="component" value="Unassembled WGS sequence"/>
</dbReference>
<keyword evidence="1" id="KW-0732">Signal</keyword>
<feature type="chain" id="PRO_5034179653" evidence="1">
    <location>
        <begin position="31"/>
        <end position="154"/>
    </location>
</feature>
<gene>
    <name evidence="3" type="ORF">JEU22_01190</name>
</gene>
<reference evidence="3" key="1">
    <citation type="submission" date="2020-12" db="EMBL/GenBank/DDBJ databases">
        <title>Enhanced detection system for hospital associated transmission using whole genome sequencing surveillance.</title>
        <authorList>
            <person name="Harrison L.H."/>
            <person name="Van Tyne D."/>
            <person name="Marsh J.W."/>
            <person name="Griffith M.P."/>
            <person name="Snyder D.J."/>
            <person name="Cooper V.S."/>
            <person name="Mustapha M."/>
        </authorList>
    </citation>
    <scope>NUCLEOTIDE SEQUENCE</scope>
    <source>
        <strain evidence="3">PSB00042</strain>
    </source>
</reference>